<evidence type="ECO:0000313" key="3">
    <source>
        <dbReference type="Proteomes" id="UP001321450"/>
    </source>
</evidence>
<keyword evidence="3" id="KW-1185">Reference proteome</keyword>
<proteinExistence type="predicted"/>
<dbReference type="KEGG" id="meiy:MIN45_P1480"/>
<organism evidence="2 3">
    <name type="scientific">Methylomarinovum tepidoasis</name>
    <dbReference type="NCBI Taxonomy" id="2840183"/>
    <lineage>
        <taxon>Bacteria</taxon>
        <taxon>Pseudomonadati</taxon>
        <taxon>Pseudomonadota</taxon>
        <taxon>Gammaproteobacteria</taxon>
        <taxon>Methylococcales</taxon>
        <taxon>Methylothermaceae</taxon>
        <taxon>Methylomarinovum</taxon>
    </lineage>
</organism>
<name>A0AAU9CWP2_9GAMM</name>
<accession>A0AAU9CWP2</accession>
<evidence type="ECO:0000256" key="1">
    <source>
        <dbReference type="SAM" id="SignalP"/>
    </source>
</evidence>
<feature type="chain" id="PRO_5043482300" evidence="1">
    <location>
        <begin position="20"/>
        <end position="77"/>
    </location>
</feature>
<dbReference type="Proteomes" id="UP001321450">
    <property type="component" value="Chromosome"/>
</dbReference>
<dbReference type="RefSeq" id="WP_286291387.1">
    <property type="nucleotide sequence ID" value="NZ_AP024718.1"/>
</dbReference>
<gene>
    <name evidence="2" type="ORF">MIN45_P1480</name>
</gene>
<protein>
    <submittedName>
        <fullName evidence="2">Uncharacterized protein</fullName>
    </submittedName>
</protein>
<reference evidence="3" key="1">
    <citation type="journal article" date="2024" name="Int. J. Syst. Evol. Microbiol.">
        <title>Methylomarinovum tepidoasis sp. nov., a moderately thermophilic methanotroph of the family Methylothermaceae isolated from a deep-sea hydrothermal field.</title>
        <authorList>
            <person name="Hirayama H."/>
            <person name="Takaki Y."/>
            <person name="Abe M."/>
            <person name="Miyazaki M."/>
            <person name="Uematsu K."/>
            <person name="Matsui Y."/>
            <person name="Takai K."/>
        </authorList>
    </citation>
    <scope>NUCLEOTIDE SEQUENCE [LARGE SCALE GENOMIC DNA]</scope>
    <source>
        <strain evidence="3">IN45</strain>
    </source>
</reference>
<keyword evidence="1" id="KW-0732">Signal</keyword>
<dbReference type="EMBL" id="AP024718">
    <property type="protein sequence ID" value="BCX89110.1"/>
    <property type="molecule type" value="Genomic_DNA"/>
</dbReference>
<dbReference type="AlphaFoldDB" id="A0AAU9CWP2"/>
<feature type="signal peptide" evidence="1">
    <location>
        <begin position="1"/>
        <end position="19"/>
    </location>
</feature>
<sequence>MKKRILSFLILSLSGSVTAFEQNQPPAERDLVRQKMLEVRKRQEVVRARYRAEQVARKLKKEVDRKAAMRRGETLGK</sequence>
<evidence type="ECO:0000313" key="2">
    <source>
        <dbReference type="EMBL" id="BCX89110.1"/>
    </source>
</evidence>